<evidence type="ECO:0000313" key="2">
    <source>
        <dbReference type="EMBL" id="KAK7255937.1"/>
    </source>
</evidence>
<dbReference type="EMBL" id="JAYWIO010000006">
    <property type="protein sequence ID" value="KAK7255937.1"/>
    <property type="molecule type" value="Genomic_DNA"/>
</dbReference>
<accession>A0AAN9HVV6</accession>
<sequence>MAPSYPDPTHLPTRLFPYLLHYFGSPWFGLVWFLSIFNYRQLFSHCNDKIENSLYQSHSFLHHINHHRFSSR</sequence>
<reference evidence="2 3" key="1">
    <citation type="submission" date="2024-01" db="EMBL/GenBank/DDBJ databases">
        <title>The genomes of 5 underutilized Papilionoideae crops provide insights into root nodulation and disease resistanc.</title>
        <authorList>
            <person name="Yuan L."/>
        </authorList>
    </citation>
    <scope>NUCLEOTIDE SEQUENCE [LARGE SCALE GENOMIC DNA]</scope>
    <source>
        <strain evidence="2">ZHUSHIDOU_FW_LH</strain>
        <tissue evidence="2">Leaf</tissue>
    </source>
</reference>
<comment type="caution">
    <text evidence="2">The sequence shown here is derived from an EMBL/GenBank/DDBJ whole genome shotgun (WGS) entry which is preliminary data.</text>
</comment>
<dbReference type="Proteomes" id="UP001372338">
    <property type="component" value="Unassembled WGS sequence"/>
</dbReference>
<organism evidence="2 3">
    <name type="scientific">Crotalaria pallida</name>
    <name type="common">Smooth rattlebox</name>
    <name type="synonym">Crotalaria striata</name>
    <dbReference type="NCBI Taxonomy" id="3830"/>
    <lineage>
        <taxon>Eukaryota</taxon>
        <taxon>Viridiplantae</taxon>
        <taxon>Streptophyta</taxon>
        <taxon>Embryophyta</taxon>
        <taxon>Tracheophyta</taxon>
        <taxon>Spermatophyta</taxon>
        <taxon>Magnoliopsida</taxon>
        <taxon>eudicotyledons</taxon>
        <taxon>Gunneridae</taxon>
        <taxon>Pentapetalae</taxon>
        <taxon>rosids</taxon>
        <taxon>fabids</taxon>
        <taxon>Fabales</taxon>
        <taxon>Fabaceae</taxon>
        <taxon>Papilionoideae</taxon>
        <taxon>50 kb inversion clade</taxon>
        <taxon>genistoids sensu lato</taxon>
        <taxon>core genistoids</taxon>
        <taxon>Crotalarieae</taxon>
        <taxon>Crotalaria</taxon>
    </lineage>
</organism>
<keyword evidence="1" id="KW-1133">Transmembrane helix</keyword>
<keyword evidence="1" id="KW-0812">Transmembrane</keyword>
<dbReference type="AlphaFoldDB" id="A0AAN9HVV6"/>
<evidence type="ECO:0000256" key="1">
    <source>
        <dbReference type="SAM" id="Phobius"/>
    </source>
</evidence>
<keyword evidence="1" id="KW-0472">Membrane</keyword>
<proteinExistence type="predicted"/>
<feature type="transmembrane region" description="Helical" evidence="1">
    <location>
        <begin position="20"/>
        <end position="39"/>
    </location>
</feature>
<evidence type="ECO:0000313" key="3">
    <source>
        <dbReference type="Proteomes" id="UP001372338"/>
    </source>
</evidence>
<name>A0AAN9HVV6_CROPI</name>
<keyword evidence="3" id="KW-1185">Reference proteome</keyword>
<protein>
    <submittedName>
        <fullName evidence="2">Uncharacterized protein</fullName>
    </submittedName>
</protein>
<gene>
    <name evidence="2" type="ORF">RIF29_29366</name>
</gene>